<evidence type="ECO:0000313" key="4">
    <source>
        <dbReference type="EMBL" id="KAJ8487666.1"/>
    </source>
</evidence>
<organism evidence="4 5">
    <name type="scientific">Trametes cubensis</name>
    <dbReference type="NCBI Taxonomy" id="1111947"/>
    <lineage>
        <taxon>Eukaryota</taxon>
        <taxon>Fungi</taxon>
        <taxon>Dikarya</taxon>
        <taxon>Basidiomycota</taxon>
        <taxon>Agaricomycotina</taxon>
        <taxon>Agaricomycetes</taxon>
        <taxon>Polyporales</taxon>
        <taxon>Polyporaceae</taxon>
        <taxon>Trametes</taxon>
    </lineage>
</organism>
<evidence type="ECO:0000259" key="3">
    <source>
        <dbReference type="Pfam" id="PF20152"/>
    </source>
</evidence>
<feature type="transmembrane region" description="Helical" evidence="2">
    <location>
        <begin position="103"/>
        <end position="124"/>
    </location>
</feature>
<dbReference type="AlphaFoldDB" id="A0AAD7TWU6"/>
<evidence type="ECO:0000313" key="5">
    <source>
        <dbReference type="Proteomes" id="UP001215151"/>
    </source>
</evidence>
<evidence type="ECO:0000256" key="2">
    <source>
        <dbReference type="SAM" id="Phobius"/>
    </source>
</evidence>
<reference evidence="4" key="1">
    <citation type="submission" date="2022-11" db="EMBL/GenBank/DDBJ databases">
        <title>Genome Sequence of Cubamyces cubensis.</title>
        <authorList>
            <person name="Buettner E."/>
        </authorList>
    </citation>
    <scope>NUCLEOTIDE SEQUENCE</scope>
    <source>
        <strain evidence="4">MPL-01</strain>
    </source>
</reference>
<accession>A0AAD7TWU6</accession>
<feature type="domain" description="DUF6534" evidence="3">
    <location>
        <begin position="73"/>
        <end position="156"/>
    </location>
</feature>
<keyword evidence="2" id="KW-0472">Membrane</keyword>
<feature type="transmembrane region" description="Helical" evidence="2">
    <location>
        <begin position="21"/>
        <end position="44"/>
    </location>
</feature>
<keyword evidence="2" id="KW-1133">Transmembrane helix</keyword>
<keyword evidence="2" id="KW-0812">Transmembrane</keyword>
<feature type="region of interest" description="Disordered" evidence="1">
    <location>
        <begin position="225"/>
        <end position="267"/>
    </location>
</feature>
<feature type="transmembrane region" description="Helical" evidence="2">
    <location>
        <begin position="130"/>
        <end position="151"/>
    </location>
</feature>
<sequence>MILTPDPRPSFYCCRVYNFGAFFYKWILIPAVVPMCVAVTFGFVAGVEAFRVVKVLTDLDKISWMVSVAYGLSAGSDIVLSSILIFALLRVRSQSKIRSTKSVLKTLIIYTINTVSFFAFLFAIVNRQTLVYAGISIVGAKLYANSVLALLNSRRYLNNRLQDDFASVSLMGSDTSGSGSGRLHAGDGHARRRRRSFGRFTSDVWDGADADDLCVQRSTFMSQVSAVGGGGDGPAGQITSSAIPEESERGSTPAEAEGGGTDASEAV</sequence>
<name>A0AAD7TWU6_9APHY</name>
<keyword evidence="5" id="KW-1185">Reference proteome</keyword>
<dbReference type="EMBL" id="JAPEVG010000075">
    <property type="protein sequence ID" value="KAJ8487666.1"/>
    <property type="molecule type" value="Genomic_DNA"/>
</dbReference>
<dbReference type="PANTHER" id="PTHR40465:SF1">
    <property type="entry name" value="DUF6534 DOMAIN-CONTAINING PROTEIN"/>
    <property type="match status" value="1"/>
</dbReference>
<gene>
    <name evidence="4" type="ORF">ONZ51_g4045</name>
</gene>
<dbReference type="Pfam" id="PF20152">
    <property type="entry name" value="DUF6534"/>
    <property type="match status" value="1"/>
</dbReference>
<dbReference type="InterPro" id="IPR045339">
    <property type="entry name" value="DUF6534"/>
</dbReference>
<feature type="transmembrane region" description="Helical" evidence="2">
    <location>
        <begin position="64"/>
        <end position="91"/>
    </location>
</feature>
<proteinExistence type="predicted"/>
<evidence type="ECO:0000256" key="1">
    <source>
        <dbReference type="SAM" id="MobiDB-lite"/>
    </source>
</evidence>
<dbReference type="PANTHER" id="PTHR40465">
    <property type="entry name" value="CHROMOSOME 1, WHOLE GENOME SHOTGUN SEQUENCE"/>
    <property type="match status" value="1"/>
</dbReference>
<comment type="caution">
    <text evidence="4">The sequence shown here is derived from an EMBL/GenBank/DDBJ whole genome shotgun (WGS) entry which is preliminary data.</text>
</comment>
<dbReference type="Proteomes" id="UP001215151">
    <property type="component" value="Unassembled WGS sequence"/>
</dbReference>
<protein>
    <recommendedName>
        <fullName evidence="3">DUF6534 domain-containing protein</fullName>
    </recommendedName>
</protein>